<evidence type="ECO:0000313" key="5">
    <source>
        <dbReference type="Proteomes" id="UP000013909"/>
    </source>
</evidence>
<dbReference type="PROSITE" id="PS50294">
    <property type="entry name" value="WD_REPEATS_REGION"/>
    <property type="match status" value="3"/>
</dbReference>
<feature type="repeat" description="WD" evidence="3">
    <location>
        <begin position="267"/>
        <end position="302"/>
    </location>
</feature>
<dbReference type="AlphaFoldDB" id="R7ZT30"/>
<name>R7ZT30_9BACT</name>
<sequence>MSKITVNKLHTLSGHNDSIYALTEGVNPRFFYTGDGDGYVVEWDLDQPKDGKLVAKLPNSVYALAVEKASKLLVIGHNFEGIHVIDLVDKKEIWSLKLTSHPIFDLQFADGLLYVATGDGVLIVVDMDERSPRKHIKLSSAALRSLAVNPINGHLAVGSSDHSITVLERGTHHPLAKLEKHTNSVFALGYTPDGNTLISGGRDAHLHTWNSADYSLKNTIVAHMYAINYLSFRDDGRYFVTCSMDKSIKLWDAESYQLLKVIDKGRHAGHGTSINKLFWSSYNRQVVAVSDDRTASIWNIEF</sequence>
<dbReference type="InterPro" id="IPR001680">
    <property type="entry name" value="WD40_rpt"/>
</dbReference>
<dbReference type="EMBL" id="AQHR01000059">
    <property type="protein sequence ID" value="EON77306.1"/>
    <property type="molecule type" value="Genomic_DNA"/>
</dbReference>
<dbReference type="PANTHER" id="PTHR19848">
    <property type="entry name" value="WD40 REPEAT PROTEIN"/>
    <property type="match status" value="1"/>
</dbReference>
<dbReference type="SMART" id="SM00320">
    <property type="entry name" value="WD40"/>
    <property type="match status" value="6"/>
</dbReference>
<dbReference type="PANTHER" id="PTHR19848:SF8">
    <property type="entry name" value="F-BOX AND WD REPEAT DOMAIN CONTAINING 7"/>
    <property type="match status" value="1"/>
</dbReference>
<evidence type="ECO:0000256" key="3">
    <source>
        <dbReference type="PROSITE-ProRule" id="PRU00221"/>
    </source>
</evidence>
<dbReference type="PATRIC" id="fig|1288963.3.peg.2165"/>
<dbReference type="PROSITE" id="PS00678">
    <property type="entry name" value="WD_REPEATS_1"/>
    <property type="match status" value="1"/>
</dbReference>
<organism evidence="4 5">
    <name type="scientific">Lunatimonas lonarensis</name>
    <dbReference type="NCBI Taxonomy" id="1232681"/>
    <lineage>
        <taxon>Bacteria</taxon>
        <taxon>Pseudomonadati</taxon>
        <taxon>Bacteroidota</taxon>
        <taxon>Cytophagia</taxon>
        <taxon>Cytophagales</taxon>
        <taxon>Cyclobacteriaceae</taxon>
    </lineage>
</organism>
<gene>
    <name evidence="4" type="ORF">ADIS_2174</name>
</gene>
<dbReference type="STRING" id="1232681.ADIS_2174"/>
<evidence type="ECO:0000256" key="2">
    <source>
        <dbReference type="ARBA" id="ARBA00022737"/>
    </source>
</evidence>
<feature type="repeat" description="WD" evidence="3">
    <location>
        <begin position="178"/>
        <end position="210"/>
    </location>
</feature>
<feature type="repeat" description="WD" evidence="3">
    <location>
        <begin position="12"/>
        <end position="46"/>
    </location>
</feature>
<dbReference type="RefSeq" id="WP_010854312.1">
    <property type="nucleotide sequence ID" value="NZ_AQHR01000059.1"/>
</dbReference>
<dbReference type="PROSITE" id="PS50082">
    <property type="entry name" value="WD_REPEATS_2"/>
    <property type="match status" value="4"/>
</dbReference>
<proteinExistence type="predicted"/>
<dbReference type="Gene3D" id="2.130.10.10">
    <property type="entry name" value="YVTN repeat-like/Quinoprotein amine dehydrogenase"/>
    <property type="match status" value="2"/>
</dbReference>
<comment type="caution">
    <text evidence="4">The sequence shown here is derived from an EMBL/GenBank/DDBJ whole genome shotgun (WGS) entry which is preliminary data.</text>
</comment>
<evidence type="ECO:0000313" key="4">
    <source>
        <dbReference type="EMBL" id="EON77306.1"/>
    </source>
</evidence>
<dbReference type="Pfam" id="PF00400">
    <property type="entry name" value="WD40"/>
    <property type="match status" value="4"/>
</dbReference>
<dbReference type="Proteomes" id="UP000013909">
    <property type="component" value="Unassembled WGS sequence"/>
</dbReference>
<dbReference type="InterPro" id="IPR019775">
    <property type="entry name" value="WD40_repeat_CS"/>
</dbReference>
<keyword evidence="1 3" id="KW-0853">WD repeat</keyword>
<evidence type="ECO:0000256" key="1">
    <source>
        <dbReference type="ARBA" id="ARBA00022574"/>
    </source>
</evidence>
<keyword evidence="2" id="KW-0677">Repeat</keyword>
<protein>
    <submittedName>
        <fullName evidence="4">WD-40 repeat protein</fullName>
    </submittedName>
</protein>
<dbReference type="SUPFAM" id="SSF50998">
    <property type="entry name" value="Quinoprotein alcohol dehydrogenase-like"/>
    <property type="match status" value="1"/>
</dbReference>
<dbReference type="InterPro" id="IPR015943">
    <property type="entry name" value="WD40/YVTN_repeat-like_dom_sf"/>
</dbReference>
<feature type="repeat" description="WD" evidence="3">
    <location>
        <begin position="220"/>
        <end position="261"/>
    </location>
</feature>
<keyword evidence="5" id="KW-1185">Reference proteome</keyword>
<dbReference type="InterPro" id="IPR011047">
    <property type="entry name" value="Quinoprotein_ADH-like_sf"/>
</dbReference>
<reference evidence="4 5" key="1">
    <citation type="submission" date="2013-02" db="EMBL/GenBank/DDBJ databases">
        <title>A novel strain isolated from Lonar lake, Maharashtra, India.</title>
        <authorList>
            <person name="Singh A."/>
        </authorList>
    </citation>
    <scope>NUCLEOTIDE SEQUENCE [LARGE SCALE GENOMIC DNA]</scope>
    <source>
        <strain evidence="4 5">AK24</strain>
    </source>
</reference>
<dbReference type="OrthoDB" id="933690at2"/>
<accession>R7ZT30</accession>